<accession>A0A9P8TGW2</accession>
<dbReference type="InterPro" id="IPR018287">
    <property type="entry name" value="Hap4_TF_heteromerisation"/>
</dbReference>
<gene>
    <name evidence="4" type="ORF">WICMUC_001423</name>
</gene>
<name>A0A9P8TGW2_9ASCO</name>
<feature type="compositionally biased region" description="Basic and acidic residues" evidence="2">
    <location>
        <begin position="325"/>
        <end position="339"/>
    </location>
</feature>
<feature type="compositionally biased region" description="Basic residues" evidence="2">
    <location>
        <begin position="109"/>
        <end position="121"/>
    </location>
</feature>
<reference evidence="4" key="2">
    <citation type="submission" date="2021-01" db="EMBL/GenBank/DDBJ databases">
        <authorList>
            <person name="Schikora-Tamarit M.A."/>
        </authorList>
    </citation>
    <scope>NUCLEOTIDE SEQUENCE</scope>
    <source>
        <strain evidence="4">CBS6341</strain>
    </source>
</reference>
<evidence type="ECO:0000313" key="5">
    <source>
        <dbReference type="Proteomes" id="UP000769528"/>
    </source>
</evidence>
<feature type="region of interest" description="Disordered" evidence="2">
    <location>
        <begin position="203"/>
        <end position="222"/>
    </location>
</feature>
<evidence type="ECO:0000313" key="4">
    <source>
        <dbReference type="EMBL" id="KAH3678406.1"/>
    </source>
</evidence>
<dbReference type="GO" id="GO:0006355">
    <property type="term" value="P:regulation of DNA-templated transcription"/>
    <property type="evidence" value="ECO:0007669"/>
    <property type="project" value="InterPro"/>
</dbReference>
<sequence length="493" mass="54866">MPSQPTIINSQTALANPVKANTINNNNIDTLNSNANQNQNQTPNRIPIKSMYSHVSIQPKQLEPKIAPKPIQVLPKPIRQDLNHSNSSNSNHSPCIITSKQWVLPPRPKAGRKPEKKKVKKIVSNSTPSHENSNQIQNSSGSNSGVSLNSGSGPVTNLSDNLTNLNIKTPVGTPAPSVISQTSVSSMLQQSSENNYPVKVSVSKSICTSNKSSKSTKDDKQKKLKSQLESATQENAKLKNIIERLKFEIEELQSSSPSPSVNHNLNFNYDAQQMTQQYSNVKIESSPPMNLQNSMISPTIDPTKIDIFLKEEPKKKRQYKKKKKLPAEQVEKGTRENKETKEIKEAKETKEFRETKVKLEDTPSPLTLHHDLQSSDLPNLSAILEDSESLDNHFEQPLKKTKTLKLERSVSLTNEPSFLGTSIHKTHSIPHHSIGGSLHSSSFPNISRSITNSSLGTNPLLNDWEDDLSRTTTLTTIDWDEEEGRFVDMGNVW</sequence>
<dbReference type="EMBL" id="JAEUBF010000443">
    <property type="protein sequence ID" value="KAH3678406.1"/>
    <property type="molecule type" value="Genomic_DNA"/>
</dbReference>
<protein>
    <recommendedName>
        <fullName evidence="3">Hap4 transcription factor heteromerisation domain-containing protein</fullName>
    </recommendedName>
</protein>
<evidence type="ECO:0000256" key="1">
    <source>
        <dbReference type="ARBA" id="ARBA00023242"/>
    </source>
</evidence>
<feature type="compositionally biased region" description="Low complexity" evidence="2">
    <location>
        <begin position="132"/>
        <end position="153"/>
    </location>
</feature>
<evidence type="ECO:0000256" key="2">
    <source>
        <dbReference type="SAM" id="MobiDB-lite"/>
    </source>
</evidence>
<reference evidence="4" key="1">
    <citation type="journal article" date="2021" name="Open Biol.">
        <title>Shared evolutionary footprints suggest mitochondrial oxidative damage underlies multiple complex I losses in fungi.</title>
        <authorList>
            <person name="Schikora-Tamarit M.A."/>
            <person name="Marcet-Houben M."/>
            <person name="Nosek J."/>
            <person name="Gabaldon T."/>
        </authorList>
    </citation>
    <scope>NUCLEOTIDE SEQUENCE</scope>
    <source>
        <strain evidence="4">CBS6341</strain>
    </source>
</reference>
<feature type="compositionally biased region" description="Low complexity" evidence="2">
    <location>
        <begin position="203"/>
        <end position="213"/>
    </location>
</feature>
<feature type="region of interest" description="Disordered" evidence="2">
    <location>
        <begin position="80"/>
        <end position="161"/>
    </location>
</feature>
<comment type="caution">
    <text evidence="4">The sequence shown here is derived from an EMBL/GenBank/DDBJ whole genome shotgun (WGS) entry which is preliminary data.</text>
</comment>
<proteinExistence type="predicted"/>
<organism evidence="4 5">
    <name type="scientific">Wickerhamomyces mucosus</name>
    <dbReference type="NCBI Taxonomy" id="1378264"/>
    <lineage>
        <taxon>Eukaryota</taxon>
        <taxon>Fungi</taxon>
        <taxon>Dikarya</taxon>
        <taxon>Ascomycota</taxon>
        <taxon>Saccharomycotina</taxon>
        <taxon>Saccharomycetes</taxon>
        <taxon>Phaffomycetales</taxon>
        <taxon>Wickerhamomycetaceae</taxon>
        <taxon>Wickerhamomyces</taxon>
    </lineage>
</organism>
<feature type="compositionally biased region" description="Low complexity" evidence="2">
    <location>
        <begin position="83"/>
        <end position="93"/>
    </location>
</feature>
<dbReference type="Proteomes" id="UP000769528">
    <property type="component" value="Unassembled WGS sequence"/>
</dbReference>
<evidence type="ECO:0000259" key="3">
    <source>
        <dbReference type="Pfam" id="PF10297"/>
    </source>
</evidence>
<keyword evidence="1" id="KW-0539">Nucleus</keyword>
<dbReference type="AlphaFoldDB" id="A0A9P8TGW2"/>
<dbReference type="Pfam" id="PF10297">
    <property type="entry name" value="Hap4_Hap_bind"/>
    <property type="match status" value="1"/>
</dbReference>
<feature type="domain" description="Hap4 transcription factor heteromerisation" evidence="3">
    <location>
        <begin position="98"/>
        <end position="114"/>
    </location>
</feature>
<feature type="region of interest" description="Disordered" evidence="2">
    <location>
        <begin position="316"/>
        <end position="339"/>
    </location>
</feature>
<dbReference type="OrthoDB" id="5374328at2759"/>
<dbReference type="GO" id="GO:0005634">
    <property type="term" value="C:nucleus"/>
    <property type="evidence" value="ECO:0007669"/>
    <property type="project" value="InterPro"/>
</dbReference>
<keyword evidence="5" id="KW-1185">Reference proteome</keyword>